<evidence type="ECO:0000256" key="5">
    <source>
        <dbReference type="ARBA" id="ARBA00023163"/>
    </source>
</evidence>
<dbReference type="GO" id="GO:0005737">
    <property type="term" value="C:cytoplasm"/>
    <property type="evidence" value="ECO:0007669"/>
    <property type="project" value="InterPro"/>
</dbReference>
<dbReference type="Pfam" id="PF08769">
    <property type="entry name" value="Spo0A_C"/>
    <property type="match status" value="1"/>
</dbReference>
<dbReference type="Gene3D" id="3.40.50.2300">
    <property type="match status" value="1"/>
</dbReference>
<keyword evidence="3" id="KW-0805">Transcription regulation</keyword>
<gene>
    <name evidence="8" type="ORF">KFV11_06440</name>
</gene>
<keyword evidence="4" id="KW-0238">DNA-binding</keyword>
<dbReference type="InterPro" id="IPR011006">
    <property type="entry name" value="CheY-like_superfamily"/>
</dbReference>
<name>A0A9Q9BJT1_9STAP</name>
<dbReference type="InterPro" id="IPR014879">
    <property type="entry name" value="Spo0A_C"/>
</dbReference>
<dbReference type="PROSITE" id="PS50110">
    <property type="entry name" value="RESPONSE_REGULATORY"/>
    <property type="match status" value="1"/>
</dbReference>
<dbReference type="PANTHER" id="PTHR44591">
    <property type="entry name" value="STRESS RESPONSE REGULATOR PROTEIN 1"/>
    <property type="match status" value="1"/>
</dbReference>
<dbReference type="RefSeq" id="WP_254249516.1">
    <property type="nucleotide sequence ID" value="NZ_CP073809.1"/>
</dbReference>
<evidence type="ECO:0000256" key="6">
    <source>
        <dbReference type="PROSITE-ProRule" id="PRU00169"/>
    </source>
</evidence>
<dbReference type="InterPro" id="IPR001789">
    <property type="entry name" value="Sig_transdc_resp-reg_receiver"/>
</dbReference>
<dbReference type="KEGG" id="mequ:KFV11_06440"/>
<dbReference type="InterPro" id="IPR050595">
    <property type="entry name" value="Bact_response_regulator"/>
</dbReference>
<dbReference type="GO" id="GO:0000160">
    <property type="term" value="P:phosphorelay signal transduction system"/>
    <property type="evidence" value="ECO:0007669"/>
    <property type="project" value="UniProtKB-KW"/>
</dbReference>
<dbReference type="GO" id="GO:0003700">
    <property type="term" value="F:DNA-binding transcription factor activity"/>
    <property type="evidence" value="ECO:0007669"/>
    <property type="project" value="InterPro"/>
</dbReference>
<dbReference type="SUPFAM" id="SSF52172">
    <property type="entry name" value="CheY-like"/>
    <property type="match status" value="1"/>
</dbReference>
<evidence type="ECO:0000259" key="7">
    <source>
        <dbReference type="PROSITE" id="PS50110"/>
    </source>
</evidence>
<dbReference type="AlphaFoldDB" id="A0A9Q9BJT1"/>
<reference evidence="8" key="1">
    <citation type="submission" date="2021-04" db="EMBL/GenBank/DDBJ databases">
        <title>Complete Genome Sequences of Macrococcus spp. from dog and cattle.</title>
        <authorList>
            <person name="Schwendener S."/>
            <person name="Perreten V."/>
        </authorList>
    </citation>
    <scope>NUCLEOTIDE SEQUENCE</scope>
    <source>
        <strain evidence="8">Epi0143-OL</strain>
    </source>
</reference>
<dbReference type="Gene3D" id="1.10.10.10">
    <property type="entry name" value="Winged helix-like DNA-binding domain superfamily/Winged helix DNA-binding domain"/>
    <property type="match status" value="1"/>
</dbReference>
<evidence type="ECO:0000256" key="1">
    <source>
        <dbReference type="ARBA" id="ARBA00022553"/>
    </source>
</evidence>
<feature type="modified residue" description="4-aspartylphosphate" evidence="6">
    <location>
        <position position="53"/>
    </location>
</feature>
<evidence type="ECO:0000313" key="9">
    <source>
        <dbReference type="Proteomes" id="UP001057381"/>
    </source>
</evidence>
<feature type="domain" description="Response regulatory" evidence="7">
    <location>
        <begin position="3"/>
        <end position="118"/>
    </location>
</feature>
<dbReference type="PANTHER" id="PTHR44591:SF3">
    <property type="entry name" value="RESPONSE REGULATORY DOMAIN-CONTAINING PROTEIN"/>
    <property type="match status" value="1"/>
</dbReference>
<accession>A0A9Q9BJT1</accession>
<dbReference type="EMBL" id="CP073809">
    <property type="protein sequence ID" value="UTH12918.1"/>
    <property type="molecule type" value="Genomic_DNA"/>
</dbReference>
<dbReference type="GO" id="GO:0042173">
    <property type="term" value="P:regulation of sporulation resulting in formation of a cellular spore"/>
    <property type="evidence" value="ECO:0007669"/>
    <property type="project" value="InterPro"/>
</dbReference>
<evidence type="ECO:0000313" key="8">
    <source>
        <dbReference type="EMBL" id="UTH12918.1"/>
    </source>
</evidence>
<keyword evidence="5" id="KW-0804">Transcription</keyword>
<dbReference type="InterPro" id="IPR016032">
    <property type="entry name" value="Sig_transdc_resp-reg_C-effctor"/>
</dbReference>
<dbReference type="SUPFAM" id="SSF46894">
    <property type="entry name" value="C-terminal effector domain of the bipartite response regulators"/>
    <property type="match status" value="1"/>
</dbReference>
<protein>
    <submittedName>
        <fullName evidence="8">Response regulator</fullName>
    </submittedName>
</protein>
<dbReference type="GO" id="GO:0005509">
    <property type="term" value="F:calcium ion binding"/>
    <property type="evidence" value="ECO:0007669"/>
    <property type="project" value="InterPro"/>
</dbReference>
<dbReference type="SMART" id="SM00448">
    <property type="entry name" value="REC"/>
    <property type="match status" value="1"/>
</dbReference>
<evidence type="ECO:0000256" key="2">
    <source>
        <dbReference type="ARBA" id="ARBA00023012"/>
    </source>
</evidence>
<organism evidence="8 9">
    <name type="scientific">Macrococcus equipercicus</name>
    <dbReference type="NCBI Taxonomy" id="69967"/>
    <lineage>
        <taxon>Bacteria</taxon>
        <taxon>Bacillati</taxon>
        <taxon>Bacillota</taxon>
        <taxon>Bacilli</taxon>
        <taxon>Bacillales</taxon>
        <taxon>Staphylococcaceae</taxon>
        <taxon>Macrococcus</taxon>
    </lineage>
</organism>
<dbReference type="GO" id="GO:0003677">
    <property type="term" value="F:DNA binding"/>
    <property type="evidence" value="ECO:0007669"/>
    <property type="project" value="UniProtKB-KW"/>
</dbReference>
<dbReference type="InterPro" id="IPR036388">
    <property type="entry name" value="WH-like_DNA-bd_sf"/>
</dbReference>
<evidence type="ECO:0000256" key="3">
    <source>
        <dbReference type="ARBA" id="ARBA00023015"/>
    </source>
</evidence>
<dbReference type="Pfam" id="PF00072">
    <property type="entry name" value="Response_reg"/>
    <property type="match status" value="1"/>
</dbReference>
<proteinExistence type="predicted"/>
<keyword evidence="2" id="KW-0902">Two-component regulatory system</keyword>
<evidence type="ECO:0000256" key="4">
    <source>
        <dbReference type="ARBA" id="ARBA00023125"/>
    </source>
</evidence>
<dbReference type="Proteomes" id="UP001057381">
    <property type="component" value="Chromosome"/>
</dbReference>
<keyword evidence="1 6" id="KW-0597">Phosphoprotein</keyword>
<sequence length="216" mass="24640">MLRVAIIEDSKELAVTIKAHLTKQGIIVTDIANNGMDGRQLIEKRNFDVLLLDLVLPNIDGLTLVKNYMPRERDYKVICFSAFGKESVLTEATALGVDYFLLKPVDLDVIEQTIRRLCEHMAEPALDELFSEKLKGTQYINDAMAILQQTPEKIEQLTRSLYPEIAQLNDVNTASVERAIRHSIDKAWKQGFEQKWQAEGKYTKPTVGELLDYLMR</sequence>